<gene>
    <name evidence="6" type="ORF">LTR05_007691</name>
</gene>
<evidence type="ECO:0000259" key="5">
    <source>
        <dbReference type="Pfam" id="PF06722"/>
    </source>
</evidence>
<dbReference type="CDD" id="cd03784">
    <property type="entry name" value="GT1_Gtf-like"/>
    <property type="match status" value="1"/>
</dbReference>
<name>A0AAN7SU20_9EURO</name>
<feature type="compositionally biased region" description="Basic and acidic residues" evidence="3">
    <location>
        <begin position="1030"/>
        <end position="1049"/>
    </location>
</feature>
<dbReference type="GO" id="GO:0005975">
    <property type="term" value="P:carbohydrate metabolic process"/>
    <property type="evidence" value="ECO:0007669"/>
    <property type="project" value="InterPro"/>
</dbReference>
<accession>A0AAN7SU20</accession>
<dbReference type="Pfam" id="PF03033">
    <property type="entry name" value="Glyco_transf_28"/>
    <property type="match status" value="1"/>
</dbReference>
<dbReference type="EMBL" id="JAVRRJ010000009">
    <property type="protein sequence ID" value="KAK5081560.1"/>
    <property type="molecule type" value="Genomic_DNA"/>
</dbReference>
<feature type="region of interest" description="Disordered" evidence="3">
    <location>
        <begin position="1"/>
        <end position="72"/>
    </location>
</feature>
<evidence type="ECO:0000256" key="3">
    <source>
        <dbReference type="SAM" id="MobiDB-lite"/>
    </source>
</evidence>
<feature type="compositionally biased region" description="Polar residues" evidence="3">
    <location>
        <begin position="699"/>
        <end position="724"/>
    </location>
</feature>
<feature type="region of interest" description="Disordered" evidence="3">
    <location>
        <begin position="1030"/>
        <end position="1077"/>
    </location>
</feature>
<keyword evidence="1" id="KW-0808">Transferase</keyword>
<evidence type="ECO:0000259" key="4">
    <source>
        <dbReference type="Pfam" id="PF03033"/>
    </source>
</evidence>
<dbReference type="Gene3D" id="6.10.140.100">
    <property type="match status" value="1"/>
</dbReference>
<dbReference type="InterPro" id="IPR050426">
    <property type="entry name" value="Glycosyltransferase_28"/>
</dbReference>
<evidence type="ECO:0008006" key="8">
    <source>
        <dbReference type="Google" id="ProtNLM"/>
    </source>
</evidence>
<feature type="domain" description="Glycosyltransferase family 28 N-terminal" evidence="4">
    <location>
        <begin position="142"/>
        <end position="315"/>
    </location>
</feature>
<keyword evidence="2" id="KW-0443">Lipid metabolism</keyword>
<dbReference type="PANTHER" id="PTHR48050">
    <property type="entry name" value="STEROL 3-BETA-GLUCOSYLTRANSFERASE"/>
    <property type="match status" value="1"/>
</dbReference>
<proteinExistence type="predicted"/>
<dbReference type="GO" id="GO:0006629">
    <property type="term" value="P:lipid metabolic process"/>
    <property type="evidence" value="ECO:0007669"/>
    <property type="project" value="UniProtKB-KW"/>
</dbReference>
<reference evidence="6 7" key="1">
    <citation type="submission" date="2023-08" db="EMBL/GenBank/DDBJ databases">
        <title>Black Yeasts Isolated from many extreme environments.</title>
        <authorList>
            <person name="Coleine C."/>
            <person name="Stajich J.E."/>
            <person name="Selbmann L."/>
        </authorList>
    </citation>
    <scope>NUCLEOTIDE SEQUENCE [LARGE SCALE GENOMIC DNA]</scope>
    <source>
        <strain evidence="6 7">CCFEE 5910</strain>
    </source>
</reference>
<feature type="region of interest" description="Disordered" evidence="3">
    <location>
        <begin position="1182"/>
        <end position="1201"/>
    </location>
</feature>
<dbReference type="Proteomes" id="UP001309876">
    <property type="component" value="Unassembled WGS sequence"/>
</dbReference>
<dbReference type="InterPro" id="IPR003903">
    <property type="entry name" value="UIM_dom"/>
</dbReference>
<dbReference type="PANTHER" id="PTHR48050:SF13">
    <property type="entry name" value="STEROL 3-BETA-GLUCOSYLTRANSFERASE UGT80A2"/>
    <property type="match status" value="1"/>
</dbReference>
<dbReference type="InterPro" id="IPR010610">
    <property type="entry name" value="EryCIII-like_C"/>
</dbReference>
<dbReference type="GO" id="GO:0016906">
    <property type="term" value="F:sterol 3-beta-glucosyltransferase activity"/>
    <property type="evidence" value="ECO:0007669"/>
    <property type="project" value="UniProtKB-ARBA"/>
</dbReference>
<sequence>MSEKQQRPAQDPPPAIQAQQEHALGAAAAAVQDAPSDPIQHHHHRHRPLQDTQPIEDIPPPPYDADSYGHIDINQNGLDTGARVADDGRVNIKINEKGRRVRDILAPMLARQMTVPSKDEAEPDIPEGLGDIDGLPPPPMNIVIQIVGSRGDVQPFIALGQVLKKKYNHRVRIATHPTFRQFVTDNDLEFFSIGGDPAELMAFMVKNPGLMPGMESVRAGDIGRRRKTIYEMINGCWRSCIEAGDGTGVSASDELLESRSIDSGVSLGDDLNKPFVADAVIANPVSFAHIHVAEKLGIPLHLMFTMPWSPTQAFPHPLANILSSNTDQSLANYISYVLVDMLTWQGLGDLINKFRERVLHLEPVSIIWAPGMLARMHIPWTYCWSPALIPKPKDWNNKIDISGFFFLNLATNYTPAPDLAAFLEAGPPPVYIGFGSIVVDDPNAMTKMIFEAVKKTGQRALVSKGWGGLGADQLGIPEGVFMLGNVPHDWLFKKVACVVHHGGAGTTAAGIAAGRPTVVVPFFGDQPFWGAMTAKAGAGPMPIAYKELTSDKLADAIKEALKPASLERAAELSAKIKEETGADTGAESFHKQLGPHKLRCSLCPDRIAVWRVRRTDIRLSALAATVLGNAGLLSFEDLKLYRPCEYHVDQGPPEPIIGGAAALIGTLSEMGAGVADMPVEILKAMKFGEYKKKDMGNPPDSNTPSESLAPPSQSARHSRSPSISDSKREQLDNVSETEDPTDSGYTSPSVQSPVPQIVQPQSMSAVFSPDGNPKRRWSLSRSPSRSRSESRDDRKDTIRDCSPSKSEMKQMGLESILGATKAGGHIVKAGLKSPMDFTMSLAQGFHNAPKLYGDKTVRKPARVTDFQSGLRAAGKEFGYGFYDGITGLVTQPIKGAREEGFAGLAKGAVRGAFGLVLKPGAAIWGLPGYSFKGIYMELTKHFGSSTQNYIIAARTAQGYDEWKVSSAGDRERIIAAWKGSKLKTKQGKQKYGQERMNEIESHILEPTPSHEHKQLVSGFKHTKNLSFDERKELDKRRQKLKRAEKDKTTPQKRGSLLGYRHVPGDPRDAGPPAHRSSADLLSAQEADFEEAIARSVSQTSRGNPQDDAVIERALRASVKALQNNPEPVTDDNEEEIFQRAVQASVEEAERARRELTSQVTGSTQSPFDEHEDRAILERALSQSLEDHHGGGRRIGMVDNDLDTDEDEDYRLALEASRQEADHAGTKQRPVPPILADSFKTTSTKHDDNDENDEELLKAMTLSEQEGKEREAALAKQRAEEDIVMEYIKKQSLLEEEHRQKMQRQ</sequence>
<feature type="region of interest" description="Disordered" evidence="3">
    <location>
        <begin position="1215"/>
        <end position="1251"/>
    </location>
</feature>
<dbReference type="SMART" id="SM00726">
    <property type="entry name" value="UIM"/>
    <property type="match status" value="6"/>
</dbReference>
<feature type="region of interest" description="Disordered" evidence="3">
    <location>
        <begin position="692"/>
        <end position="810"/>
    </location>
</feature>
<organism evidence="6 7">
    <name type="scientific">Lithohypha guttulata</name>
    <dbReference type="NCBI Taxonomy" id="1690604"/>
    <lineage>
        <taxon>Eukaryota</taxon>
        <taxon>Fungi</taxon>
        <taxon>Dikarya</taxon>
        <taxon>Ascomycota</taxon>
        <taxon>Pezizomycotina</taxon>
        <taxon>Eurotiomycetes</taxon>
        <taxon>Chaetothyriomycetidae</taxon>
        <taxon>Chaetothyriales</taxon>
        <taxon>Trichomeriaceae</taxon>
        <taxon>Lithohypha</taxon>
    </lineage>
</organism>
<evidence type="ECO:0000256" key="1">
    <source>
        <dbReference type="ARBA" id="ARBA00022679"/>
    </source>
</evidence>
<keyword evidence="7" id="KW-1185">Reference proteome</keyword>
<dbReference type="FunFam" id="3.40.50.2000:FF:000100">
    <property type="entry name" value="Glycosyltransferase family 1 protein"/>
    <property type="match status" value="1"/>
</dbReference>
<protein>
    <recommendedName>
        <fullName evidence="8">Glycosyltransferase family 28 N-terminal domain-containing protein</fullName>
    </recommendedName>
</protein>
<feature type="domain" description="Erythromycin biosynthesis protein CIII-like C-terminal" evidence="5">
    <location>
        <begin position="475"/>
        <end position="580"/>
    </location>
</feature>
<evidence type="ECO:0000313" key="7">
    <source>
        <dbReference type="Proteomes" id="UP001309876"/>
    </source>
</evidence>
<comment type="caution">
    <text evidence="6">The sequence shown here is derived from an EMBL/GenBank/DDBJ whole genome shotgun (WGS) entry which is preliminary data.</text>
</comment>
<dbReference type="InterPro" id="IPR004276">
    <property type="entry name" value="GlycoTrans_28_N"/>
</dbReference>
<dbReference type="Gene3D" id="3.40.50.2000">
    <property type="entry name" value="Glycogen Phosphorylase B"/>
    <property type="match status" value="2"/>
</dbReference>
<evidence type="ECO:0000313" key="6">
    <source>
        <dbReference type="EMBL" id="KAK5081560.1"/>
    </source>
</evidence>
<feature type="compositionally biased region" description="Basic and acidic residues" evidence="3">
    <location>
        <begin position="786"/>
        <end position="799"/>
    </location>
</feature>
<feature type="compositionally biased region" description="Low complexity" evidence="3">
    <location>
        <begin position="747"/>
        <end position="762"/>
    </location>
</feature>
<feature type="compositionally biased region" description="Low complexity" evidence="3">
    <location>
        <begin position="16"/>
        <end position="34"/>
    </location>
</feature>
<evidence type="ECO:0000256" key="2">
    <source>
        <dbReference type="ARBA" id="ARBA00023098"/>
    </source>
</evidence>
<dbReference type="FunFam" id="3.40.50.2000:FF:000009">
    <property type="entry name" value="Sterol 3-beta-glucosyltransferase UGT80A2"/>
    <property type="match status" value="1"/>
</dbReference>
<dbReference type="Pfam" id="PF06722">
    <property type="entry name" value="EryCIII-like_C"/>
    <property type="match status" value="1"/>
</dbReference>
<dbReference type="InterPro" id="IPR002213">
    <property type="entry name" value="UDP_glucos_trans"/>
</dbReference>
<dbReference type="PROSITE" id="PS50330">
    <property type="entry name" value="UIM"/>
    <property type="match status" value="2"/>
</dbReference>
<dbReference type="SUPFAM" id="SSF53756">
    <property type="entry name" value="UDP-Glycosyltransferase/glycogen phosphorylase"/>
    <property type="match status" value="1"/>
</dbReference>